<comment type="similarity">
    <text evidence="1">Belongs to the AfsR/DnrI/RedD regulatory family.</text>
</comment>
<sequence length="927" mass="99898">MLEFRLLGPFSAVDGGGGTVPLGRRQERLLLALLLLELGKVVSVERLAELIWTEEPPGLPRSTLRSYVARLRGSLAPHGLTIATHGGGYVVDADPAAVDAHRFTALLRSAQGADEPAGRIVLLEQALRLWRGPLLTDVADAALRGRIGGSLEHQHLRAAELLAAARIDVGRLDEAIWQLQQLADQHPTRETVAELLMRAHDRAGNADAALAAFDTVRHRLREQLGVNPGAQLVAVHAEILRRGSPAVPAAQPAAPRRPSSVPRQLPADIGDFAARGDDLDRLDRLLAHSGRPGPPVAAIVGMAGIGKSTLAVHWAHRVAGRFPDGQLYVNLNGFDPAGPVPAEDAVRGFLEALHVLPKSLPTGPSAQAALLRSTLADRDVLVVIDNARNADHVRPLLPGTARNMVVVTSRNDLTGLVLGGAAHIALDILDAREGREMLVRRLSPERVAREPHAVDQLVELCAGLPLALAIVAAHATVQPRLPLSRLVAELQEARGSLTAFAGSDVTTDVHSVFSWSYQALPADAAVLLRLLSLHPGPTLDRQAAVSLTGWPSDRARHALAELVRAHLVLEDRPGRFGLHDLLRAYAVGLLQQTDGEVARQAATGRLLDHYLHSAYRADRALDPHRDTITLTDAATGTAAEVFTGPADAMAWFQREHQTLLSLLEQPALRASPAHAWQLAWVVANFLDRHGHWHDLDHTQQQALRSARALGDLPGQARCCRMLARCAARLGRHDKGLEHLALALDLHTALGDGAGQAYTHLNINLMLEGQRRWPEALQHAHHSLHLFTAAGDVVGRSRALNAIGWGLAHQGRHAEALDHCNQALALHRHIGSHAAEADTWDSVGFIHLQTGALAHAADAYGQALDLTRRLGDRYEEAMVLLRLADVRDRQDDGPAARELRTQALGIAQHLDHLSAADVWAVLDRTAAG</sequence>
<dbReference type="InterPro" id="IPR019734">
    <property type="entry name" value="TPR_rpt"/>
</dbReference>
<keyword evidence="4" id="KW-0804">Transcription</keyword>
<dbReference type="SUPFAM" id="SSF48452">
    <property type="entry name" value="TPR-like"/>
    <property type="match status" value="2"/>
</dbReference>
<comment type="caution">
    <text evidence="8">The sequence shown here is derived from an EMBL/GenBank/DDBJ whole genome shotgun (WGS) entry which is preliminary data.</text>
</comment>
<organism evidence="8 9">
    <name type="scientific">Catellatospora coxensis</name>
    <dbReference type="NCBI Taxonomy" id="310354"/>
    <lineage>
        <taxon>Bacteria</taxon>
        <taxon>Bacillati</taxon>
        <taxon>Actinomycetota</taxon>
        <taxon>Actinomycetes</taxon>
        <taxon>Micromonosporales</taxon>
        <taxon>Micromonosporaceae</taxon>
        <taxon>Catellatospora</taxon>
    </lineage>
</organism>
<dbReference type="SMART" id="SM00028">
    <property type="entry name" value="TPR"/>
    <property type="match status" value="3"/>
</dbReference>
<dbReference type="SUPFAM" id="SSF46894">
    <property type="entry name" value="C-terminal effector domain of the bipartite response regulators"/>
    <property type="match status" value="1"/>
</dbReference>
<dbReference type="InterPro" id="IPR005158">
    <property type="entry name" value="BTAD"/>
</dbReference>
<dbReference type="Gene3D" id="1.25.40.10">
    <property type="entry name" value="Tetratricopeptide repeat domain"/>
    <property type="match status" value="2"/>
</dbReference>
<feature type="DNA-binding region" description="OmpR/PhoB-type" evidence="5">
    <location>
        <begin position="1"/>
        <end position="93"/>
    </location>
</feature>
<keyword evidence="3 5" id="KW-0238">DNA-binding</keyword>
<dbReference type="Pfam" id="PF00486">
    <property type="entry name" value="Trans_reg_C"/>
    <property type="match status" value="1"/>
</dbReference>
<dbReference type="GO" id="GO:0003677">
    <property type="term" value="F:DNA binding"/>
    <property type="evidence" value="ECO:0007669"/>
    <property type="project" value="UniProtKB-UniRule"/>
</dbReference>
<protein>
    <submittedName>
        <fullName evidence="8">SARP family transcriptional regulator</fullName>
    </submittedName>
</protein>
<evidence type="ECO:0000259" key="7">
    <source>
        <dbReference type="PROSITE" id="PS51755"/>
    </source>
</evidence>
<dbReference type="PANTHER" id="PTHR35807:SF1">
    <property type="entry name" value="TRANSCRIPTIONAL REGULATOR REDD"/>
    <property type="match status" value="1"/>
</dbReference>
<dbReference type="Pfam" id="PF03704">
    <property type="entry name" value="BTAD"/>
    <property type="match status" value="1"/>
</dbReference>
<dbReference type="AlphaFoldDB" id="A0A8J3L0A7"/>
<feature type="region of interest" description="Disordered" evidence="6">
    <location>
        <begin position="245"/>
        <end position="265"/>
    </location>
</feature>
<dbReference type="RefSeq" id="WP_203693037.1">
    <property type="nucleotide sequence ID" value="NZ_BAAALC010000035.1"/>
</dbReference>
<proteinExistence type="inferred from homology"/>
<feature type="domain" description="OmpR/PhoB-type" evidence="7">
    <location>
        <begin position="1"/>
        <end position="93"/>
    </location>
</feature>
<dbReference type="GO" id="GO:0043531">
    <property type="term" value="F:ADP binding"/>
    <property type="evidence" value="ECO:0007669"/>
    <property type="project" value="InterPro"/>
</dbReference>
<dbReference type="InterPro" id="IPR011990">
    <property type="entry name" value="TPR-like_helical_dom_sf"/>
</dbReference>
<evidence type="ECO:0000256" key="6">
    <source>
        <dbReference type="SAM" id="MobiDB-lite"/>
    </source>
</evidence>
<dbReference type="PRINTS" id="PR00364">
    <property type="entry name" value="DISEASERSIST"/>
</dbReference>
<evidence type="ECO:0000313" key="9">
    <source>
        <dbReference type="Proteomes" id="UP000630887"/>
    </source>
</evidence>
<evidence type="ECO:0000256" key="4">
    <source>
        <dbReference type="ARBA" id="ARBA00023163"/>
    </source>
</evidence>
<evidence type="ECO:0000256" key="3">
    <source>
        <dbReference type="ARBA" id="ARBA00023125"/>
    </source>
</evidence>
<dbReference type="InterPro" id="IPR003593">
    <property type="entry name" value="AAA+_ATPase"/>
</dbReference>
<name>A0A8J3L0A7_9ACTN</name>
<evidence type="ECO:0000313" key="8">
    <source>
        <dbReference type="EMBL" id="GIG06669.1"/>
    </source>
</evidence>
<dbReference type="PROSITE" id="PS51755">
    <property type="entry name" value="OMPR_PHOB"/>
    <property type="match status" value="1"/>
</dbReference>
<dbReference type="SMART" id="SM00862">
    <property type="entry name" value="Trans_reg_C"/>
    <property type="match status" value="1"/>
</dbReference>
<dbReference type="InterPro" id="IPR051677">
    <property type="entry name" value="AfsR-DnrI-RedD_regulator"/>
</dbReference>
<dbReference type="Pfam" id="PF13424">
    <property type="entry name" value="TPR_12"/>
    <property type="match status" value="1"/>
</dbReference>
<evidence type="ECO:0000256" key="2">
    <source>
        <dbReference type="ARBA" id="ARBA00023015"/>
    </source>
</evidence>
<dbReference type="InterPro" id="IPR001867">
    <property type="entry name" value="OmpR/PhoB-type_DNA-bd"/>
</dbReference>
<dbReference type="SUPFAM" id="SSF52540">
    <property type="entry name" value="P-loop containing nucleoside triphosphate hydrolases"/>
    <property type="match status" value="1"/>
</dbReference>
<dbReference type="SMART" id="SM00382">
    <property type="entry name" value="AAA"/>
    <property type="match status" value="1"/>
</dbReference>
<dbReference type="GO" id="GO:0006355">
    <property type="term" value="P:regulation of DNA-templated transcription"/>
    <property type="evidence" value="ECO:0007669"/>
    <property type="project" value="InterPro"/>
</dbReference>
<dbReference type="PANTHER" id="PTHR35807">
    <property type="entry name" value="TRANSCRIPTIONAL REGULATOR REDD-RELATED"/>
    <property type="match status" value="1"/>
</dbReference>
<accession>A0A8J3L0A7</accession>
<reference evidence="8 9" key="1">
    <citation type="submission" date="2021-01" db="EMBL/GenBank/DDBJ databases">
        <title>Whole genome shotgun sequence of Catellatospora coxensis NBRC 107359.</title>
        <authorList>
            <person name="Komaki H."/>
            <person name="Tamura T."/>
        </authorList>
    </citation>
    <scope>NUCLEOTIDE SEQUENCE [LARGE SCALE GENOMIC DNA]</scope>
    <source>
        <strain evidence="8 9">NBRC 107359</strain>
    </source>
</reference>
<dbReference type="Gene3D" id="3.40.50.300">
    <property type="entry name" value="P-loop containing nucleotide triphosphate hydrolases"/>
    <property type="match status" value="1"/>
</dbReference>
<dbReference type="SMART" id="SM01043">
    <property type="entry name" value="BTAD"/>
    <property type="match status" value="1"/>
</dbReference>
<dbReference type="EMBL" id="BONI01000026">
    <property type="protein sequence ID" value="GIG06669.1"/>
    <property type="molecule type" value="Genomic_DNA"/>
</dbReference>
<evidence type="ECO:0000256" key="5">
    <source>
        <dbReference type="PROSITE-ProRule" id="PRU01091"/>
    </source>
</evidence>
<dbReference type="GO" id="GO:0000160">
    <property type="term" value="P:phosphorelay signal transduction system"/>
    <property type="evidence" value="ECO:0007669"/>
    <property type="project" value="InterPro"/>
</dbReference>
<dbReference type="InterPro" id="IPR036388">
    <property type="entry name" value="WH-like_DNA-bd_sf"/>
</dbReference>
<feature type="compositionally biased region" description="Low complexity" evidence="6">
    <location>
        <begin position="245"/>
        <end position="264"/>
    </location>
</feature>
<evidence type="ECO:0000256" key="1">
    <source>
        <dbReference type="ARBA" id="ARBA00005820"/>
    </source>
</evidence>
<dbReference type="Proteomes" id="UP000630887">
    <property type="component" value="Unassembled WGS sequence"/>
</dbReference>
<dbReference type="InterPro" id="IPR027417">
    <property type="entry name" value="P-loop_NTPase"/>
</dbReference>
<keyword evidence="2" id="KW-0805">Transcription regulation</keyword>
<gene>
    <name evidence="8" type="ORF">Cco03nite_33690</name>
</gene>
<keyword evidence="9" id="KW-1185">Reference proteome</keyword>
<dbReference type="InterPro" id="IPR016032">
    <property type="entry name" value="Sig_transdc_resp-reg_C-effctor"/>
</dbReference>
<dbReference type="Gene3D" id="1.10.10.10">
    <property type="entry name" value="Winged helix-like DNA-binding domain superfamily/Winged helix DNA-binding domain"/>
    <property type="match status" value="1"/>
</dbReference>